<proteinExistence type="predicted"/>
<evidence type="ECO:0000256" key="1">
    <source>
        <dbReference type="SAM" id="SignalP"/>
    </source>
</evidence>
<dbReference type="AlphaFoldDB" id="A0A1Y1X1L5"/>
<feature type="signal peptide" evidence="1">
    <location>
        <begin position="1"/>
        <end position="22"/>
    </location>
</feature>
<name>A0A1Y1X1L5_9FUNG</name>
<organism evidence="2 3">
    <name type="scientific">Anaeromyces robustus</name>
    <dbReference type="NCBI Taxonomy" id="1754192"/>
    <lineage>
        <taxon>Eukaryota</taxon>
        <taxon>Fungi</taxon>
        <taxon>Fungi incertae sedis</taxon>
        <taxon>Chytridiomycota</taxon>
        <taxon>Chytridiomycota incertae sedis</taxon>
        <taxon>Neocallimastigomycetes</taxon>
        <taxon>Neocallimastigales</taxon>
        <taxon>Neocallimastigaceae</taxon>
        <taxon>Anaeromyces</taxon>
    </lineage>
</organism>
<sequence length="99" mass="11373">MANFIHWSVLICLLCFLLGVNASGFTLEWKSEHVPKDSGYYYCSKSKCVDFFTVGKKNCLHVWNDCSTNQFIQSFKYGVDAQNFESHGGRCYYQSCNGR</sequence>
<feature type="chain" id="PRO_5012960109" evidence="1">
    <location>
        <begin position="23"/>
        <end position="99"/>
    </location>
</feature>
<reference evidence="2 3" key="1">
    <citation type="submission" date="2016-08" db="EMBL/GenBank/DDBJ databases">
        <title>A Parts List for Fungal Cellulosomes Revealed by Comparative Genomics.</title>
        <authorList>
            <consortium name="DOE Joint Genome Institute"/>
            <person name="Haitjema C.H."/>
            <person name="Gilmore S.P."/>
            <person name="Henske J.K."/>
            <person name="Solomon K.V."/>
            <person name="De Groot R."/>
            <person name="Kuo A."/>
            <person name="Mondo S.J."/>
            <person name="Salamov A.A."/>
            <person name="Labutti K."/>
            <person name="Zhao Z."/>
            <person name="Chiniquy J."/>
            <person name="Barry K."/>
            <person name="Brewer H.M."/>
            <person name="Purvine S.O."/>
            <person name="Wright A.T."/>
            <person name="Boxma B."/>
            <person name="Van Alen T."/>
            <person name="Hackstein J.H."/>
            <person name="Baker S.E."/>
            <person name="Grigoriev I.V."/>
            <person name="O'Malley M.A."/>
        </authorList>
    </citation>
    <scope>NUCLEOTIDE SEQUENCE [LARGE SCALE GENOMIC DNA]</scope>
    <source>
        <strain evidence="2 3">S4</strain>
    </source>
</reference>
<keyword evidence="1" id="KW-0732">Signal</keyword>
<reference evidence="2 3" key="2">
    <citation type="submission" date="2016-08" db="EMBL/GenBank/DDBJ databases">
        <title>Pervasive Adenine N6-methylation of Active Genes in Fungi.</title>
        <authorList>
            <consortium name="DOE Joint Genome Institute"/>
            <person name="Mondo S.J."/>
            <person name="Dannebaum R.O."/>
            <person name="Kuo R.C."/>
            <person name="Labutti K."/>
            <person name="Haridas S."/>
            <person name="Kuo A."/>
            <person name="Salamov A."/>
            <person name="Ahrendt S.R."/>
            <person name="Lipzen A."/>
            <person name="Sullivan W."/>
            <person name="Andreopoulos W.B."/>
            <person name="Clum A."/>
            <person name="Lindquist E."/>
            <person name="Daum C."/>
            <person name="Ramamoorthy G.K."/>
            <person name="Gryganskyi A."/>
            <person name="Culley D."/>
            <person name="Magnuson J.K."/>
            <person name="James T.Y."/>
            <person name="O'Malley M.A."/>
            <person name="Stajich J.E."/>
            <person name="Spatafora J.W."/>
            <person name="Visel A."/>
            <person name="Grigoriev I.V."/>
        </authorList>
    </citation>
    <scope>NUCLEOTIDE SEQUENCE [LARGE SCALE GENOMIC DNA]</scope>
    <source>
        <strain evidence="2 3">S4</strain>
    </source>
</reference>
<gene>
    <name evidence="2" type="ORF">BCR32DRAFT_294312</name>
</gene>
<comment type="caution">
    <text evidence="2">The sequence shown here is derived from an EMBL/GenBank/DDBJ whole genome shotgun (WGS) entry which is preliminary data.</text>
</comment>
<keyword evidence="3" id="KW-1185">Reference proteome</keyword>
<accession>A0A1Y1X1L5</accession>
<protein>
    <submittedName>
        <fullName evidence="2">Uncharacterized protein</fullName>
    </submittedName>
</protein>
<evidence type="ECO:0000313" key="2">
    <source>
        <dbReference type="EMBL" id="ORX79663.1"/>
    </source>
</evidence>
<dbReference type="Proteomes" id="UP000193944">
    <property type="component" value="Unassembled WGS sequence"/>
</dbReference>
<dbReference type="EMBL" id="MCFG01000168">
    <property type="protein sequence ID" value="ORX79663.1"/>
    <property type="molecule type" value="Genomic_DNA"/>
</dbReference>
<evidence type="ECO:0000313" key="3">
    <source>
        <dbReference type="Proteomes" id="UP000193944"/>
    </source>
</evidence>